<feature type="domain" description="Endonuclease/exonuclease/phosphatase" evidence="1">
    <location>
        <begin position="64"/>
        <end position="272"/>
    </location>
</feature>
<dbReference type="Gene3D" id="3.60.10.10">
    <property type="entry name" value="Endonuclease/exonuclease/phosphatase"/>
    <property type="match status" value="1"/>
</dbReference>
<dbReference type="RefSeq" id="WP_191145255.1">
    <property type="nucleotide sequence ID" value="NZ_JACXAF010000015.1"/>
</dbReference>
<reference evidence="2" key="1">
    <citation type="submission" date="2020-09" db="EMBL/GenBank/DDBJ databases">
        <title>A novel bacterium of genus Neiella, isolated from South China Sea.</title>
        <authorList>
            <person name="Huang H."/>
            <person name="Mo K."/>
            <person name="Hu Y."/>
        </authorList>
    </citation>
    <scope>NUCLEOTIDE SEQUENCE</scope>
    <source>
        <strain evidence="2">HB171785</strain>
    </source>
</reference>
<dbReference type="Pfam" id="PF03372">
    <property type="entry name" value="Exo_endo_phos"/>
    <property type="match status" value="1"/>
</dbReference>
<dbReference type="NCBIfam" id="NF003842">
    <property type="entry name" value="PRK05421.1-4"/>
    <property type="match status" value="1"/>
</dbReference>
<keyword evidence="2" id="KW-0378">Hydrolase</keyword>
<keyword evidence="3" id="KW-1185">Reference proteome</keyword>
<dbReference type="EMBL" id="JACXAF010000015">
    <property type="protein sequence ID" value="MBD1390184.1"/>
    <property type="molecule type" value="Genomic_DNA"/>
</dbReference>
<dbReference type="InterPro" id="IPR005135">
    <property type="entry name" value="Endo/exonuclease/phosphatase"/>
</dbReference>
<keyword evidence="2" id="KW-0255">Endonuclease</keyword>
<sequence length="282" mass="31454">MNATFWLLLAALSWPWQLPDNNQVVDNNGDAVAGECSALDFVELANDQAAAGDQLLPAEFELLVWNIYKQSRTNLVQQLEGYAATADVMALQEVVADQNWQSAGFLQPWYRYQAAAFNMLREGQYGTAGVSTIARVPAIDVCGWWAPEPWLPFPKTALLTAFQLPSQQLLWLVNLHAINFTVGTEDYLAQLIGVIDVLKFHSGPIIVTGDFNNWSDSRHHAVKQLQTELGLKAVTWSPDLRVRFFGRPIDHVFYRGLNVLAAVAETSDASDHGPLRVRFTLE</sequence>
<name>A0A8J6QST5_9GAMM</name>
<evidence type="ECO:0000313" key="3">
    <source>
        <dbReference type="Proteomes" id="UP000638014"/>
    </source>
</evidence>
<dbReference type="SUPFAM" id="SSF56219">
    <property type="entry name" value="DNase I-like"/>
    <property type="match status" value="1"/>
</dbReference>
<dbReference type="InterPro" id="IPR036691">
    <property type="entry name" value="Endo/exonu/phosph_ase_sf"/>
</dbReference>
<organism evidence="2 3">
    <name type="scientific">Neiella litorisoli</name>
    <dbReference type="NCBI Taxonomy" id="2771431"/>
    <lineage>
        <taxon>Bacteria</taxon>
        <taxon>Pseudomonadati</taxon>
        <taxon>Pseudomonadota</taxon>
        <taxon>Gammaproteobacteria</taxon>
        <taxon>Alteromonadales</taxon>
        <taxon>Echinimonadaceae</taxon>
        <taxon>Neiella</taxon>
    </lineage>
</organism>
<evidence type="ECO:0000313" key="2">
    <source>
        <dbReference type="EMBL" id="MBD1390184.1"/>
    </source>
</evidence>
<accession>A0A8J6QST5</accession>
<comment type="caution">
    <text evidence="2">The sequence shown here is derived from an EMBL/GenBank/DDBJ whole genome shotgun (WGS) entry which is preliminary data.</text>
</comment>
<dbReference type="GO" id="GO:0004519">
    <property type="term" value="F:endonuclease activity"/>
    <property type="evidence" value="ECO:0007669"/>
    <property type="project" value="UniProtKB-KW"/>
</dbReference>
<proteinExistence type="predicted"/>
<dbReference type="NCBIfam" id="NF003840">
    <property type="entry name" value="PRK05421.1-2"/>
    <property type="match status" value="1"/>
</dbReference>
<gene>
    <name evidence="2" type="ORF">IC617_12150</name>
</gene>
<evidence type="ECO:0000259" key="1">
    <source>
        <dbReference type="Pfam" id="PF03372"/>
    </source>
</evidence>
<protein>
    <submittedName>
        <fullName evidence="2">Endonuclease/exonuclease/phosphatase family protein</fullName>
    </submittedName>
</protein>
<dbReference type="Proteomes" id="UP000638014">
    <property type="component" value="Unassembled WGS sequence"/>
</dbReference>
<keyword evidence="2" id="KW-0540">Nuclease</keyword>
<dbReference type="AlphaFoldDB" id="A0A8J6QST5"/>